<evidence type="ECO:0000256" key="2">
    <source>
        <dbReference type="ARBA" id="ARBA00022448"/>
    </source>
</evidence>
<feature type="transmembrane region" description="Helical" evidence="8">
    <location>
        <begin position="177"/>
        <end position="199"/>
    </location>
</feature>
<feature type="transmembrane region" description="Helical" evidence="8">
    <location>
        <begin position="109"/>
        <end position="129"/>
    </location>
</feature>
<sequence>MSHPEVMQPQKRAVESEAGGLFTRIRSWEGIGLLGVLVLVFLVLSVTAPNFLSARNLLNILQQAAFFGIVAFAMTLVIVAGEIDISVGSLAALSSALLGVMVVNLGLPMWAACIVVLAAAAAIGAFAGWIRAVFGVPTFIATLALYLGLRGMAMLITNTFPIPVDSGKFFYWGSGKIAGVIPVPAIYLLIVFIVIAVIARKTVFGRSIYAVGGNAKSAELSGINVRTIRISVLAISALTAAVTGLLQSAQLSSGNGTIANGLEFDAIAAAIIGGASLSGGKGTIVGTLIGVLFIAVLMNGMVLLGVDPYAQQVVRGAVVLVAVLVNVWRSRRATTST</sequence>
<keyword evidence="2" id="KW-0813">Transport</keyword>
<comment type="caution">
    <text evidence="9">The sequence shown here is derived from an EMBL/GenBank/DDBJ whole genome shotgun (WGS) entry which is preliminary data.</text>
</comment>
<evidence type="ECO:0000256" key="3">
    <source>
        <dbReference type="ARBA" id="ARBA00022475"/>
    </source>
</evidence>
<feature type="transmembrane region" description="Helical" evidence="8">
    <location>
        <begin position="31"/>
        <end position="48"/>
    </location>
</feature>
<dbReference type="InterPro" id="IPR001851">
    <property type="entry name" value="ABC_transp_permease"/>
</dbReference>
<evidence type="ECO:0000256" key="5">
    <source>
        <dbReference type="ARBA" id="ARBA00022692"/>
    </source>
</evidence>
<organism evidence="9 10">
    <name type="scientific">Nocardia albiluteola</name>
    <dbReference type="NCBI Taxonomy" id="2842303"/>
    <lineage>
        <taxon>Bacteria</taxon>
        <taxon>Bacillati</taxon>
        <taxon>Actinomycetota</taxon>
        <taxon>Actinomycetes</taxon>
        <taxon>Mycobacteriales</taxon>
        <taxon>Nocardiaceae</taxon>
        <taxon>Nocardia</taxon>
    </lineage>
</organism>
<evidence type="ECO:0000256" key="4">
    <source>
        <dbReference type="ARBA" id="ARBA00022519"/>
    </source>
</evidence>
<evidence type="ECO:0000256" key="7">
    <source>
        <dbReference type="ARBA" id="ARBA00023136"/>
    </source>
</evidence>
<feature type="transmembrane region" description="Helical" evidence="8">
    <location>
        <begin position="227"/>
        <end position="246"/>
    </location>
</feature>
<evidence type="ECO:0000256" key="6">
    <source>
        <dbReference type="ARBA" id="ARBA00022989"/>
    </source>
</evidence>
<feature type="transmembrane region" description="Helical" evidence="8">
    <location>
        <begin position="309"/>
        <end position="328"/>
    </location>
</feature>
<dbReference type="RefSeq" id="WP_215924180.1">
    <property type="nucleotide sequence ID" value="NZ_JAHKNI010000029.1"/>
</dbReference>
<dbReference type="Proteomes" id="UP000733379">
    <property type="component" value="Unassembled WGS sequence"/>
</dbReference>
<keyword evidence="7 8" id="KW-0472">Membrane</keyword>
<proteinExistence type="predicted"/>
<dbReference type="Pfam" id="PF02653">
    <property type="entry name" value="BPD_transp_2"/>
    <property type="match status" value="1"/>
</dbReference>
<evidence type="ECO:0000256" key="8">
    <source>
        <dbReference type="SAM" id="Phobius"/>
    </source>
</evidence>
<keyword evidence="6 8" id="KW-1133">Transmembrane helix</keyword>
<protein>
    <submittedName>
        <fullName evidence="9">ABC transporter permease</fullName>
    </submittedName>
</protein>
<comment type="subcellular location">
    <subcellularLocation>
        <location evidence="1">Cell membrane</location>
        <topology evidence="1">Multi-pass membrane protein</topology>
    </subcellularLocation>
</comment>
<feature type="transmembrane region" description="Helical" evidence="8">
    <location>
        <begin position="136"/>
        <end position="157"/>
    </location>
</feature>
<accession>A0ABS6BFM2</accession>
<gene>
    <name evidence="9" type="ORF">KO481_41880</name>
</gene>
<keyword evidence="4" id="KW-0997">Cell inner membrane</keyword>
<dbReference type="PANTHER" id="PTHR32196:SF21">
    <property type="entry name" value="ABC TRANSPORTER PERMEASE PROTEIN YPHD-RELATED"/>
    <property type="match status" value="1"/>
</dbReference>
<dbReference type="PANTHER" id="PTHR32196">
    <property type="entry name" value="ABC TRANSPORTER PERMEASE PROTEIN YPHD-RELATED-RELATED"/>
    <property type="match status" value="1"/>
</dbReference>
<feature type="transmembrane region" description="Helical" evidence="8">
    <location>
        <begin position="258"/>
        <end position="277"/>
    </location>
</feature>
<dbReference type="CDD" id="cd06579">
    <property type="entry name" value="TM_PBP1_transp_AraH_like"/>
    <property type="match status" value="1"/>
</dbReference>
<feature type="transmembrane region" description="Helical" evidence="8">
    <location>
        <begin position="60"/>
        <end position="80"/>
    </location>
</feature>
<feature type="transmembrane region" description="Helical" evidence="8">
    <location>
        <begin position="284"/>
        <end position="303"/>
    </location>
</feature>
<evidence type="ECO:0000313" key="9">
    <source>
        <dbReference type="EMBL" id="MBU3068053.1"/>
    </source>
</evidence>
<evidence type="ECO:0000256" key="1">
    <source>
        <dbReference type="ARBA" id="ARBA00004651"/>
    </source>
</evidence>
<keyword evidence="5 8" id="KW-0812">Transmembrane</keyword>
<evidence type="ECO:0000313" key="10">
    <source>
        <dbReference type="Proteomes" id="UP000733379"/>
    </source>
</evidence>
<keyword evidence="10" id="KW-1185">Reference proteome</keyword>
<dbReference type="EMBL" id="JAHKNI010000029">
    <property type="protein sequence ID" value="MBU3068053.1"/>
    <property type="molecule type" value="Genomic_DNA"/>
</dbReference>
<reference evidence="9 10" key="1">
    <citation type="submission" date="2021-06" db="EMBL/GenBank/DDBJ databases">
        <title>Actinomycetes sequencing.</title>
        <authorList>
            <person name="Shan Q."/>
        </authorList>
    </citation>
    <scope>NUCLEOTIDE SEQUENCE [LARGE SCALE GENOMIC DNA]</scope>
    <source>
        <strain evidence="9 10">NEAU-G5</strain>
    </source>
</reference>
<keyword evidence="3" id="KW-1003">Cell membrane</keyword>
<name>A0ABS6BFM2_9NOCA</name>